<dbReference type="PANTHER" id="PTHR34820:SF4">
    <property type="entry name" value="INNER MEMBRANE PROTEIN YEBZ"/>
    <property type="match status" value="1"/>
</dbReference>
<dbReference type="GO" id="GO:0005886">
    <property type="term" value="C:plasma membrane"/>
    <property type="evidence" value="ECO:0007669"/>
    <property type="project" value="UniProtKB-SubCell"/>
</dbReference>
<reference evidence="8 9" key="1">
    <citation type="journal article" date="2015" name="Antonie Van Leeuwenhoek">
        <title>Oceanobacillus bengalensis sp. nov., a bacterium isolated from seawater of the Bay of Bengal.</title>
        <authorList>
            <person name="Yongchang O."/>
            <person name="Xiang W."/>
            <person name="Wang G."/>
        </authorList>
    </citation>
    <scope>NUCLEOTIDE SEQUENCE [LARGE SCALE GENOMIC DNA]</scope>
    <source>
        <strain evidence="8 9">MCCC 1K00260</strain>
    </source>
</reference>
<evidence type="ECO:0000313" key="9">
    <source>
        <dbReference type="Proteomes" id="UP000281813"/>
    </source>
</evidence>
<feature type="domain" description="Copper resistance protein D" evidence="7">
    <location>
        <begin position="174"/>
        <end position="280"/>
    </location>
</feature>
<evidence type="ECO:0000256" key="5">
    <source>
        <dbReference type="ARBA" id="ARBA00023136"/>
    </source>
</evidence>
<gene>
    <name evidence="8" type="ORF">D8M05_14360</name>
</gene>
<proteinExistence type="predicted"/>
<protein>
    <submittedName>
        <fullName evidence="8">Copper resistance protein CopD</fullName>
    </submittedName>
</protein>
<keyword evidence="3 6" id="KW-0812">Transmembrane</keyword>
<dbReference type="PANTHER" id="PTHR34820">
    <property type="entry name" value="INNER MEMBRANE PROTEIN YEBZ"/>
    <property type="match status" value="1"/>
</dbReference>
<feature type="transmembrane region" description="Helical" evidence="6">
    <location>
        <begin position="86"/>
        <end position="103"/>
    </location>
</feature>
<feature type="transmembrane region" description="Helical" evidence="6">
    <location>
        <begin position="110"/>
        <end position="127"/>
    </location>
</feature>
<name>A0A494YV89_9BACI</name>
<dbReference type="AlphaFoldDB" id="A0A494YV89"/>
<dbReference type="InterPro" id="IPR032694">
    <property type="entry name" value="CopC/D"/>
</dbReference>
<comment type="caution">
    <text evidence="8">The sequence shown here is derived from an EMBL/GenBank/DDBJ whole genome shotgun (WGS) entry which is preliminary data.</text>
</comment>
<feature type="transmembrane region" description="Helical" evidence="6">
    <location>
        <begin position="147"/>
        <end position="166"/>
    </location>
</feature>
<dbReference type="OrthoDB" id="2387346at2"/>
<dbReference type="Pfam" id="PF05425">
    <property type="entry name" value="CopD"/>
    <property type="match status" value="1"/>
</dbReference>
<accession>A0A494YV89</accession>
<evidence type="ECO:0000256" key="1">
    <source>
        <dbReference type="ARBA" id="ARBA00004651"/>
    </source>
</evidence>
<keyword evidence="2" id="KW-1003">Cell membrane</keyword>
<dbReference type="Proteomes" id="UP000281813">
    <property type="component" value="Unassembled WGS sequence"/>
</dbReference>
<keyword evidence="9" id="KW-1185">Reference proteome</keyword>
<organism evidence="8 9">
    <name type="scientific">Oceanobacillus bengalensis</name>
    <dbReference type="NCBI Taxonomy" id="1435466"/>
    <lineage>
        <taxon>Bacteria</taxon>
        <taxon>Bacillati</taxon>
        <taxon>Bacillota</taxon>
        <taxon>Bacilli</taxon>
        <taxon>Bacillales</taxon>
        <taxon>Bacillaceae</taxon>
        <taxon>Oceanobacillus</taxon>
    </lineage>
</organism>
<dbReference type="EMBL" id="RBZO01000024">
    <property type="protein sequence ID" value="RKQ14042.1"/>
    <property type="molecule type" value="Genomic_DNA"/>
</dbReference>
<feature type="transmembrane region" description="Helical" evidence="6">
    <location>
        <begin position="358"/>
        <end position="380"/>
    </location>
</feature>
<dbReference type="RefSeq" id="WP_121132976.1">
    <property type="nucleotide sequence ID" value="NZ_JBHUFK010000018.1"/>
</dbReference>
<dbReference type="InterPro" id="IPR008457">
    <property type="entry name" value="Cu-R_CopD_dom"/>
</dbReference>
<evidence type="ECO:0000313" key="8">
    <source>
        <dbReference type="EMBL" id="RKQ14042.1"/>
    </source>
</evidence>
<feature type="transmembrane region" description="Helical" evidence="6">
    <location>
        <begin position="6"/>
        <end position="29"/>
    </location>
</feature>
<feature type="transmembrane region" description="Helical" evidence="6">
    <location>
        <begin position="229"/>
        <end position="248"/>
    </location>
</feature>
<evidence type="ECO:0000256" key="6">
    <source>
        <dbReference type="SAM" id="Phobius"/>
    </source>
</evidence>
<dbReference type="GO" id="GO:0006825">
    <property type="term" value="P:copper ion transport"/>
    <property type="evidence" value="ECO:0007669"/>
    <property type="project" value="InterPro"/>
</dbReference>
<feature type="transmembrane region" description="Helical" evidence="6">
    <location>
        <begin position="269"/>
        <end position="286"/>
    </location>
</feature>
<comment type="subcellular location">
    <subcellularLocation>
        <location evidence="1">Cell membrane</location>
        <topology evidence="1">Multi-pass membrane protein</topology>
    </subcellularLocation>
</comment>
<sequence>MLLISLTEFLLYICFSLLIGYFILSLVSENKRPTIYIPKKVLYIVAGIIPIAAFLPVFQTAIILAGDYDFWLVIKNVVFTFEIGKAWLFMTFVSIILICVLFAKNFKSKTHLITWALVLTLLMLLGYTRSSHAATITEWQGFLFHSLHFLAVTIWIGILFVVSWFSKNKNNWSAFLKWFTPVAIICLAITIVAGYFTMEIDINSYDDPNATVLQEYQNGLIVNYGQALLLKHIFIISLILFAFINGILFRRKNNQESFNPLKWARAESAYALIVFGLTAFMGQSWPPHQIYMLLITEGASPLFEAIYDGEIVNVIQNASSSDTFNVTVSFGMESYLLFGLGLLFMVLTIFAAIKRNSVFISTFSALLMVLSVYVGIMLGVQ</sequence>
<keyword evidence="4 6" id="KW-1133">Transmembrane helix</keyword>
<keyword evidence="5 6" id="KW-0472">Membrane</keyword>
<feature type="transmembrane region" description="Helical" evidence="6">
    <location>
        <begin position="335"/>
        <end position="353"/>
    </location>
</feature>
<feature type="transmembrane region" description="Helical" evidence="6">
    <location>
        <begin position="178"/>
        <end position="198"/>
    </location>
</feature>
<evidence type="ECO:0000256" key="3">
    <source>
        <dbReference type="ARBA" id="ARBA00022692"/>
    </source>
</evidence>
<evidence type="ECO:0000259" key="7">
    <source>
        <dbReference type="Pfam" id="PF05425"/>
    </source>
</evidence>
<evidence type="ECO:0000256" key="2">
    <source>
        <dbReference type="ARBA" id="ARBA00022475"/>
    </source>
</evidence>
<feature type="transmembrane region" description="Helical" evidence="6">
    <location>
        <begin position="41"/>
        <end position="66"/>
    </location>
</feature>
<evidence type="ECO:0000256" key="4">
    <source>
        <dbReference type="ARBA" id="ARBA00022989"/>
    </source>
</evidence>